<name>W0DFA7_9AQUI</name>
<gene>
    <name evidence="2" type="ORF">THERU_02310</name>
</gene>
<dbReference type="KEGG" id="trd:THERU_02310"/>
<dbReference type="InterPro" id="IPR011322">
    <property type="entry name" value="N-reg_PII-like_a/b"/>
</dbReference>
<dbReference type="InterPro" id="IPR003793">
    <property type="entry name" value="UPF0166"/>
</dbReference>
<keyword evidence="3" id="KW-1185">Reference proteome</keyword>
<dbReference type="PANTHER" id="PTHR35983">
    <property type="entry name" value="UPF0166 PROTEIN TM_0021"/>
    <property type="match status" value="1"/>
</dbReference>
<accession>W0DFA7</accession>
<proteinExistence type="inferred from homology"/>
<dbReference type="PANTHER" id="PTHR35983:SF1">
    <property type="entry name" value="UPF0166 PROTEIN TM_0021"/>
    <property type="match status" value="1"/>
</dbReference>
<dbReference type="eggNOG" id="COG1993">
    <property type="taxonomic scope" value="Bacteria"/>
</dbReference>
<reference evidence="2 3" key="1">
    <citation type="submission" date="2013-12" db="EMBL/GenBank/DDBJ databases">
        <authorList>
            <consortium name="DOE Joint Genome Institute"/>
            <person name="Eisen J."/>
            <person name="Huntemann M."/>
            <person name="Han J."/>
            <person name="Chen A."/>
            <person name="Kyrpides N."/>
            <person name="Mavromatis K."/>
            <person name="Markowitz V."/>
            <person name="Palaniappan K."/>
            <person name="Ivanova N."/>
            <person name="Schaumberg A."/>
            <person name="Pati A."/>
            <person name="Liolios K."/>
            <person name="Nordberg H.P."/>
            <person name="Cantor M.N."/>
            <person name="Hua S.X."/>
            <person name="Woyke T."/>
        </authorList>
    </citation>
    <scope>NUCLEOTIDE SEQUENCE [LARGE SCALE GENOMIC DNA]</scope>
    <source>
        <strain evidence="2 3">DSM 23557</strain>
    </source>
</reference>
<evidence type="ECO:0000313" key="3">
    <source>
        <dbReference type="Proteomes" id="UP000018914"/>
    </source>
</evidence>
<dbReference type="EMBL" id="CP007028">
    <property type="protein sequence ID" value="AHE95698.1"/>
    <property type="molecule type" value="Genomic_DNA"/>
</dbReference>
<dbReference type="AlphaFoldDB" id="W0DFA7"/>
<dbReference type="HOGENOM" id="CLU_146749_2_1_0"/>
<dbReference type="Gene3D" id="3.30.70.120">
    <property type="match status" value="1"/>
</dbReference>
<dbReference type="Pfam" id="PF02641">
    <property type="entry name" value="DUF190"/>
    <property type="match status" value="1"/>
</dbReference>
<dbReference type="SUPFAM" id="SSF54913">
    <property type="entry name" value="GlnB-like"/>
    <property type="match status" value="1"/>
</dbReference>
<dbReference type="STRING" id="75906.THERU_02310"/>
<evidence type="ECO:0000256" key="1">
    <source>
        <dbReference type="ARBA" id="ARBA00010554"/>
    </source>
</evidence>
<dbReference type="Proteomes" id="UP000018914">
    <property type="component" value="Chromosome"/>
</dbReference>
<comment type="similarity">
    <text evidence="1">Belongs to the UPF0166 family.</text>
</comment>
<evidence type="ECO:0000313" key="2">
    <source>
        <dbReference type="EMBL" id="AHE95698.1"/>
    </source>
</evidence>
<dbReference type="InterPro" id="IPR015867">
    <property type="entry name" value="N-reg_PII/ATP_PRibTrfase_C"/>
</dbReference>
<organism evidence="3">
    <name type="scientific">Thermocrinis ruber</name>
    <dbReference type="NCBI Taxonomy" id="75906"/>
    <lineage>
        <taxon>Bacteria</taxon>
        <taxon>Pseudomonadati</taxon>
        <taxon>Aquificota</taxon>
        <taxon>Aquificia</taxon>
        <taxon>Aquificales</taxon>
        <taxon>Aquificaceae</taxon>
        <taxon>Thermocrinis</taxon>
    </lineage>
</organism>
<sequence>MRVFMREDDELDGERLYSKLLKFLKSKGVGGATVLKAIMGYGTTGEYHYEGIEVLSYDLPVVVEFVEKEEKVNSLLEELTKYVKKGLITIERTKVWVSS</sequence>
<protein>
    <submittedName>
        <fullName evidence="2">Uncharacterized protein</fullName>
    </submittedName>
</protein>